<proteinExistence type="predicted"/>
<protein>
    <submittedName>
        <fullName evidence="1">Uncharacterized protein</fullName>
    </submittedName>
</protein>
<organism evidence="1 2">
    <name type="scientific">Moraxella lacunata</name>
    <dbReference type="NCBI Taxonomy" id="477"/>
    <lineage>
        <taxon>Bacteria</taxon>
        <taxon>Pseudomonadati</taxon>
        <taxon>Pseudomonadota</taxon>
        <taxon>Gammaproteobacteria</taxon>
        <taxon>Moraxellales</taxon>
        <taxon>Moraxellaceae</taxon>
        <taxon>Moraxella</taxon>
    </lineage>
</organism>
<reference evidence="1 2" key="1">
    <citation type="submission" date="2018-06" db="EMBL/GenBank/DDBJ databases">
        <authorList>
            <consortium name="Pathogen Informatics"/>
            <person name="Doyle S."/>
        </authorList>
    </citation>
    <scope>NUCLEOTIDE SEQUENCE [LARGE SCALE GENOMIC DNA]</scope>
    <source>
        <strain evidence="1 2">NCTC7911</strain>
    </source>
</reference>
<evidence type="ECO:0000313" key="1">
    <source>
        <dbReference type="EMBL" id="STY99736.1"/>
    </source>
</evidence>
<gene>
    <name evidence="1" type="ORF">NCTC7911_01115</name>
</gene>
<sequence length="139" mass="15553">MLRLNTWAYSHLQPIGAWATRICQNIRLTTAVIGTISTNSIIALIFIGHDLRGCDKGRVGRDGAVYQNMAELLVSQMNLAIAVRVLVAQSDKQPIKPIIMRLWATHPHRTWVILVSTFVQHRPLIIAKDVVTQMMSGTQ</sequence>
<dbReference type="AlphaFoldDB" id="A0A378QFR2"/>
<accession>A0A378QFR2</accession>
<dbReference type="Proteomes" id="UP000254107">
    <property type="component" value="Unassembled WGS sequence"/>
</dbReference>
<keyword evidence="2" id="KW-1185">Reference proteome</keyword>
<evidence type="ECO:0000313" key="2">
    <source>
        <dbReference type="Proteomes" id="UP000254107"/>
    </source>
</evidence>
<name>A0A378QFR2_MORLA</name>
<dbReference type="EMBL" id="UGQC01000001">
    <property type="protein sequence ID" value="STY99736.1"/>
    <property type="molecule type" value="Genomic_DNA"/>
</dbReference>